<evidence type="ECO:0000313" key="10">
    <source>
        <dbReference type="EMBL" id="GGL53005.1"/>
    </source>
</evidence>
<evidence type="ECO:0000256" key="2">
    <source>
        <dbReference type="ARBA" id="ARBA00008017"/>
    </source>
</evidence>
<evidence type="ECO:0000256" key="6">
    <source>
        <dbReference type="ARBA" id="ARBA00023136"/>
    </source>
</evidence>
<dbReference type="EMBL" id="BMPG01000001">
    <property type="protein sequence ID" value="GGL53005.1"/>
    <property type="molecule type" value="Genomic_DNA"/>
</dbReference>
<dbReference type="PANTHER" id="PTHR30221:SF1">
    <property type="entry name" value="SMALL-CONDUCTANCE MECHANOSENSITIVE CHANNEL"/>
    <property type="match status" value="1"/>
</dbReference>
<accession>A0A830F9I1</accession>
<evidence type="ECO:0000313" key="11">
    <source>
        <dbReference type="Proteomes" id="UP000607197"/>
    </source>
</evidence>
<comment type="similarity">
    <text evidence="2">Belongs to the MscS (TC 1.A.23) family.</text>
</comment>
<dbReference type="InterPro" id="IPR010920">
    <property type="entry name" value="LSM_dom_sf"/>
</dbReference>
<proteinExistence type="inferred from homology"/>
<dbReference type="InterPro" id="IPR049278">
    <property type="entry name" value="MS_channel_C"/>
</dbReference>
<feature type="transmembrane region" description="Helical" evidence="7">
    <location>
        <begin position="20"/>
        <end position="37"/>
    </location>
</feature>
<evidence type="ECO:0000256" key="1">
    <source>
        <dbReference type="ARBA" id="ARBA00004651"/>
    </source>
</evidence>
<sequence>MVSWPPGTDPAVLLEEYRLVVAVLCLLAGWYGGRLVVRVAGRRVARRFQRPSVTRTILRLVKAGGVAVGVLSAFHFAGIGLGNVVLSVTVFSAVLGVVLAPLVGSVINGVFVLWDQPYEIGDMIELTDRGQTGFVEDITLSYTKIFTLDNTFIVIPNASMRERDVVNYSAEDERTRLSLTLEVTYEGDLEHARALMEGAAASVDGVLAGGPDIRIGSARYPAGPRAHIDTFADSAVRLRLRYWVREPYQLSRVKSNVQEAIWERFESASDVEIAYPHMHHVFDETSGEAAVSLRER</sequence>
<dbReference type="InterPro" id="IPR006685">
    <property type="entry name" value="MscS_channel_2nd"/>
</dbReference>
<gene>
    <name evidence="10" type="ORF">GCM10009039_09010</name>
</gene>
<evidence type="ECO:0000259" key="8">
    <source>
        <dbReference type="Pfam" id="PF00924"/>
    </source>
</evidence>
<feature type="transmembrane region" description="Helical" evidence="7">
    <location>
        <begin position="84"/>
        <end position="114"/>
    </location>
</feature>
<dbReference type="Proteomes" id="UP000607197">
    <property type="component" value="Unassembled WGS sequence"/>
</dbReference>
<dbReference type="Pfam" id="PF21082">
    <property type="entry name" value="MS_channel_3rd"/>
    <property type="match status" value="1"/>
</dbReference>
<dbReference type="InterPro" id="IPR023408">
    <property type="entry name" value="MscS_beta-dom_sf"/>
</dbReference>
<dbReference type="Gene3D" id="1.10.287.1260">
    <property type="match status" value="1"/>
</dbReference>
<reference evidence="10" key="2">
    <citation type="submission" date="2020-09" db="EMBL/GenBank/DDBJ databases">
        <authorList>
            <person name="Sun Q."/>
            <person name="Ohkuma M."/>
        </authorList>
    </citation>
    <scope>NUCLEOTIDE SEQUENCE</scope>
    <source>
        <strain evidence="10">JCM 19596</strain>
    </source>
</reference>
<dbReference type="SUPFAM" id="SSF50182">
    <property type="entry name" value="Sm-like ribonucleoproteins"/>
    <property type="match status" value="1"/>
</dbReference>
<dbReference type="AlphaFoldDB" id="A0A830F9I1"/>
<evidence type="ECO:0000259" key="9">
    <source>
        <dbReference type="Pfam" id="PF21082"/>
    </source>
</evidence>
<dbReference type="InterPro" id="IPR045275">
    <property type="entry name" value="MscS_archaea/bacteria_type"/>
</dbReference>
<keyword evidence="5 7" id="KW-1133">Transmembrane helix</keyword>
<dbReference type="SUPFAM" id="SSF82689">
    <property type="entry name" value="Mechanosensitive channel protein MscS (YggB), C-terminal domain"/>
    <property type="match status" value="1"/>
</dbReference>
<dbReference type="Pfam" id="PF00924">
    <property type="entry name" value="MS_channel_2nd"/>
    <property type="match status" value="1"/>
</dbReference>
<evidence type="ECO:0000256" key="4">
    <source>
        <dbReference type="ARBA" id="ARBA00022692"/>
    </source>
</evidence>
<keyword evidence="3" id="KW-1003">Cell membrane</keyword>
<reference evidence="10" key="1">
    <citation type="journal article" date="2014" name="Int. J. Syst. Evol. Microbiol.">
        <title>Complete genome sequence of Corynebacterium casei LMG S-19264T (=DSM 44701T), isolated from a smear-ripened cheese.</title>
        <authorList>
            <consortium name="US DOE Joint Genome Institute (JGI-PGF)"/>
            <person name="Walter F."/>
            <person name="Albersmeier A."/>
            <person name="Kalinowski J."/>
            <person name="Ruckert C."/>
        </authorList>
    </citation>
    <scope>NUCLEOTIDE SEQUENCE</scope>
    <source>
        <strain evidence="10">JCM 19596</strain>
    </source>
</reference>
<evidence type="ECO:0000256" key="7">
    <source>
        <dbReference type="SAM" id="Phobius"/>
    </source>
</evidence>
<organism evidence="10 11">
    <name type="scientific">Halocalculus aciditolerans</name>
    <dbReference type="NCBI Taxonomy" id="1383812"/>
    <lineage>
        <taxon>Archaea</taxon>
        <taxon>Methanobacteriati</taxon>
        <taxon>Methanobacteriota</taxon>
        <taxon>Stenosarchaea group</taxon>
        <taxon>Halobacteria</taxon>
        <taxon>Halobacteriales</taxon>
        <taxon>Halobacteriaceae</taxon>
        <taxon>Halocalculus</taxon>
    </lineage>
</organism>
<keyword evidence="4 7" id="KW-0812">Transmembrane</keyword>
<feature type="domain" description="Mechanosensitive ion channel MscS C-terminal" evidence="9">
    <location>
        <begin position="180"/>
        <end position="267"/>
    </location>
</feature>
<comment type="caution">
    <text evidence="10">The sequence shown here is derived from an EMBL/GenBank/DDBJ whole genome shotgun (WGS) entry which is preliminary data.</text>
</comment>
<dbReference type="GO" id="GO:0005886">
    <property type="term" value="C:plasma membrane"/>
    <property type="evidence" value="ECO:0007669"/>
    <property type="project" value="UniProtKB-SubCell"/>
</dbReference>
<feature type="transmembrane region" description="Helical" evidence="7">
    <location>
        <begin position="57"/>
        <end position="78"/>
    </location>
</feature>
<dbReference type="GO" id="GO:0008381">
    <property type="term" value="F:mechanosensitive monoatomic ion channel activity"/>
    <property type="evidence" value="ECO:0007669"/>
    <property type="project" value="InterPro"/>
</dbReference>
<dbReference type="Gene3D" id="2.30.30.60">
    <property type="match status" value="1"/>
</dbReference>
<dbReference type="RefSeq" id="WP_188976254.1">
    <property type="nucleotide sequence ID" value="NZ_BMPG01000001.1"/>
</dbReference>
<dbReference type="InterPro" id="IPR011066">
    <property type="entry name" value="MscS_channel_C_sf"/>
</dbReference>
<comment type="subcellular location">
    <subcellularLocation>
        <location evidence="1">Cell membrane</location>
        <topology evidence="1">Multi-pass membrane protein</topology>
    </subcellularLocation>
</comment>
<keyword evidence="6 7" id="KW-0472">Membrane</keyword>
<dbReference type="OrthoDB" id="11475at2157"/>
<name>A0A830F9I1_9EURY</name>
<evidence type="ECO:0000256" key="3">
    <source>
        <dbReference type="ARBA" id="ARBA00022475"/>
    </source>
</evidence>
<feature type="domain" description="Mechanosensitive ion channel MscS" evidence="8">
    <location>
        <begin position="102"/>
        <end position="169"/>
    </location>
</feature>
<keyword evidence="11" id="KW-1185">Reference proteome</keyword>
<dbReference type="PANTHER" id="PTHR30221">
    <property type="entry name" value="SMALL-CONDUCTANCE MECHANOSENSITIVE CHANNEL"/>
    <property type="match status" value="1"/>
</dbReference>
<protein>
    <submittedName>
        <fullName evidence="10">Mechanosensitive ion channel protein MscS</fullName>
    </submittedName>
</protein>
<evidence type="ECO:0000256" key="5">
    <source>
        <dbReference type="ARBA" id="ARBA00022989"/>
    </source>
</evidence>
<dbReference type="Gene3D" id="3.30.70.100">
    <property type="match status" value="1"/>
</dbReference>